<dbReference type="CDD" id="cd01924">
    <property type="entry name" value="cyclophilin_TLP40_like"/>
    <property type="match status" value="1"/>
</dbReference>
<dbReference type="InterPro" id="IPR029000">
    <property type="entry name" value="Cyclophilin-like_dom_sf"/>
</dbReference>
<dbReference type="InterPro" id="IPR048563">
    <property type="entry name" value="CYP38_PsbQ-like"/>
</dbReference>
<dbReference type="SUPFAM" id="SSF101112">
    <property type="entry name" value="Oxygen-evolving enhancer protein 3"/>
    <property type="match status" value="1"/>
</dbReference>
<evidence type="ECO:0000256" key="3">
    <source>
        <dbReference type="ARBA" id="ARBA00023110"/>
    </source>
</evidence>
<organism evidence="6 7">
    <name type="scientific">Coccomyxa viridis</name>
    <dbReference type="NCBI Taxonomy" id="1274662"/>
    <lineage>
        <taxon>Eukaryota</taxon>
        <taxon>Viridiplantae</taxon>
        <taxon>Chlorophyta</taxon>
        <taxon>core chlorophytes</taxon>
        <taxon>Trebouxiophyceae</taxon>
        <taxon>Trebouxiophyceae incertae sedis</taxon>
        <taxon>Coccomyxaceae</taxon>
        <taxon>Coccomyxa</taxon>
    </lineage>
</organism>
<reference evidence="6 7" key="1">
    <citation type="submission" date="2024-06" db="EMBL/GenBank/DDBJ databases">
        <authorList>
            <person name="Kraege A."/>
            <person name="Thomma B."/>
        </authorList>
    </citation>
    <scope>NUCLEOTIDE SEQUENCE [LARGE SCALE GENOMIC DNA]</scope>
</reference>
<dbReference type="InterPro" id="IPR002130">
    <property type="entry name" value="Cyclophilin-type_PPIase_dom"/>
</dbReference>
<evidence type="ECO:0000256" key="4">
    <source>
        <dbReference type="ARBA" id="ARBA00023235"/>
    </source>
</evidence>
<keyword evidence="3" id="KW-0697">Rotamase</keyword>
<feature type="domain" description="PPIase cyclophilin-type" evidence="5">
    <location>
        <begin position="246"/>
        <end position="411"/>
    </location>
</feature>
<dbReference type="PANTHER" id="PTHR43246">
    <property type="entry name" value="PEPTIDYL-PROLYL CIS-TRANS ISOMERASE CYP38, CHLOROPLASTIC"/>
    <property type="match status" value="1"/>
</dbReference>
<dbReference type="InterPro" id="IPR044665">
    <property type="entry name" value="E_coli_cyclophilin_A-like"/>
</dbReference>
<evidence type="ECO:0000313" key="7">
    <source>
        <dbReference type="Proteomes" id="UP001497392"/>
    </source>
</evidence>
<protein>
    <recommendedName>
        <fullName evidence="1">peptidylprolyl isomerase</fullName>
        <ecNumber evidence="1">5.2.1.8</ecNumber>
    </recommendedName>
</protein>
<evidence type="ECO:0000256" key="1">
    <source>
        <dbReference type="ARBA" id="ARBA00013194"/>
    </source>
</evidence>
<comment type="caution">
    <text evidence="6">The sequence shown here is derived from an EMBL/GenBank/DDBJ whole genome shotgun (WGS) entry which is preliminary data.</text>
</comment>
<dbReference type="Pfam" id="PF00160">
    <property type="entry name" value="Pro_isomerase"/>
    <property type="match status" value="1"/>
</dbReference>
<dbReference type="PROSITE" id="PS50072">
    <property type="entry name" value="CSA_PPIASE_2"/>
    <property type="match status" value="1"/>
</dbReference>
<dbReference type="Gene3D" id="2.40.100.10">
    <property type="entry name" value="Cyclophilin-like"/>
    <property type="match status" value="1"/>
</dbReference>
<proteinExistence type="predicted"/>
<name>A0ABP1FUV6_9CHLO</name>
<evidence type="ECO:0000313" key="6">
    <source>
        <dbReference type="EMBL" id="CAL5222330.1"/>
    </source>
</evidence>
<dbReference type="EMBL" id="CAXHTA020000007">
    <property type="protein sequence ID" value="CAL5222330.1"/>
    <property type="molecule type" value="Genomic_DNA"/>
</dbReference>
<keyword evidence="7" id="KW-1185">Reference proteome</keyword>
<keyword evidence="2" id="KW-0793">Thylakoid</keyword>
<evidence type="ECO:0000259" key="5">
    <source>
        <dbReference type="PROSITE" id="PS50072"/>
    </source>
</evidence>
<accession>A0ABP1FUV6</accession>
<dbReference type="EC" id="5.2.1.8" evidence="1"/>
<dbReference type="Gene3D" id="1.20.120.290">
    <property type="entry name" value="Oxygen-evolving enhancer protein 3 (PsbQ), four-helix up-down bundle"/>
    <property type="match status" value="1"/>
</dbReference>
<gene>
    <name evidence="6" type="primary">g4676</name>
    <name evidence="6" type="ORF">VP750_LOCUS3989</name>
</gene>
<dbReference type="Pfam" id="PF21329">
    <property type="entry name" value="CYP38_PsbQ-like"/>
    <property type="match status" value="1"/>
</dbReference>
<evidence type="ECO:0000256" key="2">
    <source>
        <dbReference type="ARBA" id="ARBA00023078"/>
    </source>
</evidence>
<dbReference type="InterPro" id="IPR023222">
    <property type="entry name" value="PsbQ-like_dom_sf"/>
</dbReference>
<dbReference type="SUPFAM" id="SSF50891">
    <property type="entry name" value="Cyclophilin-like"/>
    <property type="match status" value="1"/>
</dbReference>
<dbReference type="Proteomes" id="UP001497392">
    <property type="component" value="Unassembled WGS sequence"/>
</dbReference>
<sequence>MSTSMLCSNQHCLGHCRNHAAFIDARPAVARKSSAGTARRQVLAQATDKHCEEGSNFGDALRKCAMSAAAAVCVSASLAMAPAELAPLAEARLTAGDPVKNARAILRYALPIENTSARRVQQELEGISEELRIPGQKALGPIQGAVKRAHNILNQDKQKIAKDFAPDKKDAGMRAISDLDKSLDEFMELMEKKDKQDIPIKQQEALGFVGIIEEAMVRGFPYEVPKQYANLPQLKGRATVEMNITLKEARGDGVTGGQLKIVADGYNAPVTAGNFIDLVQRGFYNNMEIQRADGFVVQTGDPGPEQDNGFKEGDTVRRIPFEVMVKGDKAPFYEETLEDAGRFTDQPVLPFNAYGTMALARGEFEANSGSSQVFWLLKESELTPSGANLLDGRYAVFGYVVEGQDLLTQLQVGDLITDAKVTDGLEYLVEPKGAPSTA</sequence>
<keyword evidence="4" id="KW-0413">Isomerase</keyword>